<gene>
    <name evidence="2" type="ORF">ISN45_Aa07g019620</name>
</gene>
<dbReference type="InterPro" id="IPR050942">
    <property type="entry name" value="F-box_BR-signaling"/>
</dbReference>
<protein>
    <recommendedName>
        <fullName evidence="1">F-box domain-containing protein</fullName>
    </recommendedName>
</protein>
<keyword evidence="3" id="KW-1185">Reference proteome</keyword>
<feature type="domain" description="F-box" evidence="1">
    <location>
        <begin position="25"/>
        <end position="65"/>
    </location>
</feature>
<reference evidence="2 3" key="1">
    <citation type="submission" date="2020-12" db="EMBL/GenBank/DDBJ databases">
        <title>Concerted genomic and epigenomic changes stabilize Arabidopsis allopolyploids.</title>
        <authorList>
            <person name="Chen Z."/>
        </authorList>
    </citation>
    <scope>NUCLEOTIDE SEQUENCE [LARGE SCALE GENOMIC DNA]</scope>
    <source>
        <strain evidence="2">Allo738</strain>
        <tissue evidence="2">Leaf</tissue>
    </source>
</reference>
<dbReference type="PANTHER" id="PTHR44259:SF26">
    <property type="entry name" value="F-BOX FAMILY PROTEIN-LIKE PROTEIN"/>
    <property type="match status" value="1"/>
</dbReference>
<dbReference type="EMBL" id="JAEFBK010000012">
    <property type="protein sequence ID" value="KAG7541919.1"/>
    <property type="molecule type" value="Genomic_DNA"/>
</dbReference>
<sequence>MEEKQNPNSHKRLRQLETSNYWSELPLDLLNLVFQRLSFANFQRAKSVCSSWHSASRQSVPKSQIHWLILFPENINKEKSCKLFNPEEKDKLYKTQDLGLEFGRSLCIATYGSWLLMQDSKYTDNSLYIVNLFTRERINLPPVESQIGMDHKLYFLSLFGSFKIFNLSGEIAQQTFQCGFKPEIFQSVKELGQLSSSWCVIDTKLVVTVTGIVLKVKKLWRKRSRTLSFQVFKIYASGLLNEPELIKSLGDESMLLDQGITVLVNDTDGFIRNCIYFSVGASSRSLAMENHNPNSWSDLPLDLLNLVFERLSFASFQRAKSVCSSWYSASRQCVPKKQIPWLILFPEDNNNNNNSCTLFNPDEKQKLYKTKDHLGVEFAKSVCLATYGSWLLMRDPRYNLYILNLFTQERIDLPSVESQLGITKIERGLDDWFHVSKDHFQRQIKDLCIRSPVIWIDEKTKDYLVLWGLGGLCVLYSKKGDTAWNQLPEISHCLHMVYKDHKLYFSSSENIFTILDFSGEVPQQIFQCGMDLLIIRMSLGRRCHRLSNSWFVDETKLVVTVTGNVLRVQRMLRPRSGIQSFRVCKVFPEYEEVDSLGDETLLLDLGVTVLVNEVEGLHRNSIYFSGSHGKKKNGIFIFNFEIKKMELLQKFDCSSVQLSRARWFLPSLTHT</sequence>
<comment type="caution">
    <text evidence="2">The sequence shown here is derived from an EMBL/GenBank/DDBJ whole genome shotgun (WGS) entry which is preliminary data.</text>
</comment>
<dbReference type="AlphaFoldDB" id="A0A8T1YAJ1"/>
<accession>A0A8T1YAJ1</accession>
<dbReference type="Pfam" id="PF03478">
    <property type="entry name" value="Beta-prop_KIB1-4"/>
    <property type="match status" value="3"/>
</dbReference>
<evidence type="ECO:0000313" key="3">
    <source>
        <dbReference type="Proteomes" id="UP000694240"/>
    </source>
</evidence>
<dbReference type="InterPro" id="IPR005174">
    <property type="entry name" value="KIB1-4_b-propeller"/>
</dbReference>
<dbReference type="Proteomes" id="UP000694240">
    <property type="component" value="Chromosome 12"/>
</dbReference>
<dbReference type="Pfam" id="PF00646">
    <property type="entry name" value="F-box"/>
    <property type="match status" value="2"/>
</dbReference>
<evidence type="ECO:0000313" key="2">
    <source>
        <dbReference type="EMBL" id="KAG7541919.1"/>
    </source>
</evidence>
<dbReference type="InterPro" id="IPR001810">
    <property type="entry name" value="F-box_dom"/>
</dbReference>
<organism evidence="2 3">
    <name type="scientific">Arabidopsis thaliana x Arabidopsis arenosa</name>
    <dbReference type="NCBI Taxonomy" id="1240361"/>
    <lineage>
        <taxon>Eukaryota</taxon>
        <taxon>Viridiplantae</taxon>
        <taxon>Streptophyta</taxon>
        <taxon>Embryophyta</taxon>
        <taxon>Tracheophyta</taxon>
        <taxon>Spermatophyta</taxon>
        <taxon>Magnoliopsida</taxon>
        <taxon>eudicotyledons</taxon>
        <taxon>Gunneridae</taxon>
        <taxon>Pentapetalae</taxon>
        <taxon>rosids</taxon>
        <taxon>malvids</taxon>
        <taxon>Brassicales</taxon>
        <taxon>Brassicaceae</taxon>
        <taxon>Camelineae</taxon>
        <taxon>Arabidopsis</taxon>
    </lineage>
</organism>
<dbReference type="PANTHER" id="PTHR44259">
    <property type="entry name" value="OS07G0183000 PROTEIN-RELATED"/>
    <property type="match status" value="1"/>
</dbReference>
<evidence type="ECO:0000259" key="1">
    <source>
        <dbReference type="SMART" id="SM00256"/>
    </source>
</evidence>
<dbReference type="SMART" id="SM00256">
    <property type="entry name" value="FBOX"/>
    <property type="match status" value="2"/>
</dbReference>
<dbReference type="CDD" id="cd09917">
    <property type="entry name" value="F-box_SF"/>
    <property type="match status" value="1"/>
</dbReference>
<name>A0A8T1YAJ1_9BRAS</name>
<feature type="domain" description="F-box" evidence="1">
    <location>
        <begin position="299"/>
        <end position="339"/>
    </location>
</feature>
<proteinExistence type="predicted"/>